<feature type="transmembrane region" description="Helical" evidence="1">
    <location>
        <begin position="859"/>
        <end position="882"/>
    </location>
</feature>
<reference evidence="2" key="2">
    <citation type="submission" date="2020-08" db="EMBL/GenBank/DDBJ databases">
        <title>Plant Genome Project.</title>
        <authorList>
            <person name="Zhang R.-G."/>
        </authorList>
    </citation>
    <scope>NUCLEOTIDE SEQUENCE</scope>
    <source>
        <strain evidence="2">Huo1</strain>
        <tissue evidence="2">Leaf</tissue>
    </source>
</reference>
<protein>
    <submittedName>
        <fullName evidence="2">Uncharacterized protein</fullName>
    </submittedName>
</protein>
<organism evidence="2">
    <name type="scientific">Salvia splendens</name>
    <name type="common">Scarlet sage</name>
    <dbReference type="NCBI Taxonomy" id="180675"/>
    <lineage>
        <taxon>Eukaryota</taxon>
        <taxon>Viridiplantae</taxon>
        <taxon>Streptophyta</taxon>
        <taxon>Embryophyta</taxon>
        <taxon>Tracheophyta</taxon>
        <taxon>Spermatophyta</taxon>
        <taxon>Magnoliopsida</taxon>
        <taxon>eudicotyledons</taxon>
        <taxon>Gunneridae</taxon>
        <taxon>Pentapetalae</taxon>
        <taxon>asterids</taxon>
        <taxon>lamiids</taxon>
        <taxon>Lamiales</taxon>
        <taxon>Lamiaceae</taxon>
        <taxon>Nepetoideae</taxon>
        <taxon>Mentheae</taxon>
        <taxon>Salviinae</taxon>
        <taxon>Salvia</taxon>
        <taxon>Salvia subgen. Calosphace</taxon>
        <taxon>core Calosphace</taxon>
    </lineage>
</organism>
<evidence type="ECO:0000313" key="3">
    <source>
        <dbReference type="Proteomes" id="UP000298416"/>
    </source>
</evidence>
<feature type="transmembrane region" description="Helical" evidence="1">
    <location>
        <begin position="20"/>
        <end position="45"/>
    </location>
</feature>
<feature type="transmembrane region" description="Helical" evidence="1">
    <location>
        <begin position="116"/>
        <end position="136"/>
    </location>
</feature>
<accession>A0A8X8YZP0</accession>
<evidence type="ECO:0000256" key="1">
    <source>
        <dbReference type="SAM" id="Phobius"/>
    </source>
</evidence>
<keyword evidence="1" id="KW-0812">Transmembrane</keyword>
<feature type="transmembrane region" description="Helical" evidence="1">
    <location>
        <begin position="228"/>
        <end position="250"/>
    </location>
</feature>
<dbReference type="Proteomes" id="UP000298416">
    <property type="component" value="Unassembled WGS sequence"/>
</dbReference>
<feature type="transmembrane region" description="Helical" evidence="1">
    <location>
        <begin position="57"/>
        <end position="75"/>
    </location>
</feature>
<proteinExistence type="predicted"/>
<keyword evidence="3" id="KW-1185">Reference proteome</keyword>
<dbReference type="PANTHER" id="PTHR35307:SF3">
    <property type="entry name" value="DUF4220 DOMAIN-CONTAINING PROTEIN"/>
    <property type="match status" value="1"/>
</dbReference>
<dbReference type="EMBL" id="PNBA02000021">
    <property type="protein sequence ID" value="KAG6386576.1"/>
    <property type="molecule type" value="Genomic_DNA"/>
</dbReference>
<sequence>MASPSQPLNNVQSSLDSIMPWIGMYIAAASAVCALAMAADAFIAFRGRKYWLPCKYFSLNAFSLVLLTISMKLPVDLTSLDLSFDHRFARMSSLVLMSCCMSNFMTSLGSMESNEIVPNMAALGILVLTVAGNIIIHTIQMRSSGSVLYFVLPQQVTSSVIMLLFLVTLCCMSLMVPGAKRYIGLKYDEMHELVLNRQVEWGRFSSDEVESMVKGCWVMAQTSCPQFVLARSAVSSVSGLMCLLTALVLVEARFGKNSLETLGARLVEDSLDTNNGVGFLASNYDWSVGWILNIQSVGVAIGSIAPLLRWFAASWFKISETEPRSFKDELKVDKYWTWRLVEWRDRSLPFQVQNRVCRKLLRDAVRFVMNFCIRVQVLFVLASKLVLFLSARFGSAVFFCFCKNEGPVLVPISESSDETQVDFRQYVLLLEGEPQLPYKILNNICNEADRLIQVGEKRQPESLIQLLKKSSSFDGVGRFDRSEIPSLHSQEPPNCWSLPVVTLTAISVALLSIDDENANQLLVCISEGLPIVKLIEETLDITGELESIRKAAVVVWDGVELYKKWDDTDLKSTRVRGATHKETLQKLSNIAEKTVRKFVTKPRDILMQNPLNWPARIIAANSMYRITQTILLGMGDGENQGGDELFESISVTISDILAACLTNLVQVITLKCRRNEVKEREESVRRAAILLGESKKILEILQQRELPSLDAEKAAKIDEWRTSMQNQREVEIQPTELASEHMDASQQVEFLSDVQDSLDSTMPWIGVYIAAASAVCTLAMAADAFIGFRSKKYWLPCKYFSLNAFSLTLLAVAMKLPVDLTNLEKTNKEKVARISSLVLMSTAMRNFMISSGSMENTEIVINMAALGILVITIAANVCIHLAQKRSFPTVIHELLRQQRLLRDTPRSVLNFCIGVQILFVSASKLVVFLSARFVIVVSSCFYKSKRPVLVPLLEGEPQLHSKILKNICNEADKLIRVANKFQACILKNLQIAGLCPSQGLLIVELIEETLDRTRELESIRKAADVFWVGVEMYKKWDEMDLKGTRVRGATHKETLQNLSTIAEKIVTEFLAQTSDILMQNPLSWPVRVIAANSMYMITQTILLGMGDGEHQDDDELFESISITISDILAACLTNLVQVITLKCHREDIREREESVRRSAILLGESKEILEILQQRELPSLDVEKAAKIDEWRASMALDHIDIV</sequence>
<feature type="transmembrane region" description="Helical" evidence="1">
    <location>
        <begin position="87"/>
        <end position="104"/>
    </location>
</feature>
<keyword evidence="1" id="KW-0472">Membrane</keyword>
<keyword evidence="1" id="KW-1133">Transmembrane helix</keyword>
<comment type="caution">
    <text evidence="2">The sequence shown here is derived from an EMBL/GenBank/DDBJ whole genome shotgun (WGS) entry which is preliminary data.</text>
</comment>
<feature type="transmembrane region" description="Helical" evidence="1">
    <location>
        <begin position="367"/>
        <end position="391"/>
    </location>
</feature>
<gene>
    <name evidence="2" type="ORF">SASPL_151742</name>
</gene>
<feature type="transmembrane region" description="Helical" evidence="1">
    <location>
        <begin position="288"/>
        <end position="308"/>
    </location>
</feature>
<feature type="transmembrane region" description="Helical" evidence="1">
    <location>
        <begin position="800"/>
        <end position="818"/>
    </location>
</feature>
<feature type="transmembrane region" description="Helical" evidence="1">
    <location>
        <begin position="764"/>
        <end position="788"/>
    </location>
</feature>
<reference evidence="2" key="1">
    <citation type="submission" date="2018-01" db="EMBL/GenBank/DDBJ databases">
        <authorList>
            <person name="Mao J.F."/>
        </authorList>
    </citation>
    <scope>NUCLEOTIDE SEQUENCE</scope>
    <source>
        <strain evidence="2">Huo1</strain>
        <tissue evidence="2">Leaf</tissue>
    </source>
</reference>
<feature type="transmembrane region" description="Helical" evidence="1">
    <location>
        <begin position="908"/>
        <end position="935"/>
    </location>
</feature>
<name>A0A8X8YZP0_SALSN</name>
<feature type="transmembrane region" description="Helical" evidence="1">
    <location>
        <begin position="156"/>
        <end position="176"/>
    </location>
</feature>
<dbReference type="AlphaFoldDB" id="A0A8X8YZP0"/>
<dbReference type="PANTHER" id="PTHR35307">
    <property type="entry name" value="PROTEIN, PUTATIVE-RELATED"/>
    <property type="match status" value="1"/>
</dbReference>
<evidence type="ECO:0000313" key="2">
    <source>
        <dbReference type="EMBL" id="KAG6386576.1"/>
    </source>
</evidence>